<dbReference type="RefSeq" id="WP_092569711.1">
    <property type="nucleotide sequence ID" value="NZ_FOEN01000001.1"/>
</dbReference>
<evidence type="ECO:0000313" key="3">
    <source>
        <dbReference type="Proteomes" id="UP000198833"/>
    </source>
</evidence>
<dbReference type="SUPFAM" id="SSF53474">
    <property type="entry name" value="alpha/beta-Hydrolases"/>
    <property type="match status" value="1"/>
</dbReference>
<dbReference type="EMBL" id="FOEN01000001">
    <property type="protein sequence ID" value="SEP58486.1"/>
    <property type="molecule type" value="Genomic_DNA"/>
</dbReference>
<dbReference type="AlphaFoldDB" id="A0A1H8Z296"/>
<gene>
    <name evidence="2" type="ORF">SAMN04488558_101120</name>
</gene>
<dbReference type="InterPro" id="IPR029058">
    <property type="entry name" value="AB_hydrolase_fold"/>
</dbReference>
<evidence type="ECO:0000259" key="1">
    <source>
        <dbReference type="Pfam" id="PF12146"/>
    </source>
</evidence>
<keyword evidence="3" id="KW-1185">Reference proteome</keyword>
<dbReference type="InterPro" id="IPR022742">
    <property type="entry name" value="Hydrolase_4"/>
</dbReference>
<reference evidence="2 3" key="1">
    <citation type="submission" date="2016-10" db="EMBL/GenBank/DDBJ databases">
        <authorList>
            <person name="de Groot N.N."/>
        </authorList>
    </citation>
    <scope>NUCLEOTIDE SEQUENCE [LARGE SCALE GENOMIC DNA]</scope>
    <source>
        <strain evidence="2 3">DSM 15695</strain>
    </source>
</reference>
<dbReference type="STRING" id="89093.SAMN04488558_101120"/>
<sequence>MIQISQEKIQHIPVIRINLQDQTQQDQQSVVIAYHGWTHSKDEDVLLGIELAKQGFMVIMPDAPQHGDYPHRQIPVNPMIFPEILLAAVNDVSLILDEIQTKNSDHSAIYICGISMGGIITGMCLSRYPQLNGAGILMGATHPSGFIQALIEHYQVPAELVQQAQIQEAIRQLQALDLSLHPDHLGNRPLYLWHAQNDSTVPYRFNQDLITYLESQPLVKDRKIQIDQTGGHKVPYQRMIELANFFKQVDQ</sequence>
<name>A0A1H8Z296_9LACT</name>
<evidence type="ECO:0000313" key="2">
    <source>
        <dbReference type="EMBL" id="SEP58486.1"/>
    </source>
</evidence>
<protein>
    <recommendedName>
        <fullName evidence="1">Serine aminopeptidase S33 domain-containing protein</fullName>
    </recommendedName>
</protein>
<dbReference type="Gene3D" id="3.40.50.1820">
    <property type="entry name" value="alpha/beta hydrolase"/>
    <property type="match status" value="1"/>
</dbReference>
<accession>A0A1H8Z296</accession>
<organism evidence="2 3">
    <name type="scientific">Ignavigranum ruoffiae</name>
    <dbReference type="NCBI Taxonomy" id="89093"/>
    <lineage>
        <taxon>Bacteria</taxon>
        <taxon>Bacillati</taxon>
        <taxon>Bacillota</taxon>
        <taxon>Bacilli</taxon>
        <taxon>Lactobacillales</taxon>
        <taxon>Aerococcaceae</taxon>
        <taxon>Ignavigranum</taxon>
    </lineage>
</organism>
<proteinExistence type="predicted"/>
<dbReference type="Pfam" id="PF12146">
    <property type="entry name" value="Hydrolase_4"/>
    <property type="match status" value="1"/>
</dbReference>
<feature type="domain" description="Serine aminopeptidase S33" evidence="1">
    <location>
        <begin position="27"/>
        <end position="142"/>
    </location>
</feature>
<dbReference type="Proteomes" id="UP000198833">
    <property type="component" value="Unassembled WGS sequence"/>
</dbReference>
<dbReference type="OrthoDB" id="31158at2"/>